<keyword evidence="1" id="KW-0472">Membrane</keyword>
<dbReference type="AlphaFoldDB" id="A0A1J5S812"/>
<dbReference type="PANTHER" id="PTHR41532:SF1">
    <property type="entry name" value="FIXS PROTEIN"/>
    <property type="match status" value="1"/>
</dbReference>
<dbReference type="NCBIfam" id="TIGR00847">
    <property type="entry name" value="ccoS"/>
    <property type="match status" value="1"/>
</dbReference>
<accession>A0A1J5S812</accession>
<dbReference type="EMBL" id="MLJW01000097">
    <property type="protein sequence ID" value="OIR00208.1"/>
    <property type="molecule type" value="Genomic_DNA"/>
</dbReference>
<organism evidence="2">
    <name type="scientific">mine drainage metagenome</name>
    <dbReference type="NCBI Taxonomy" id="410659"/>
    <lineage>
        <taxon>unclassified sequences</taxon>
        <taxon>metagenomes</taxon>
        <taxon>ecological metagenomes</taxon>
    </lineage>
</organism>
<evidence type="ECO:0000256" key="1">
    <source>
        <dbReference type="SAM" id="Phobius"/>
    </source>
</evidence>
<proteinExistence type="predicted"/>
<sequence length="75" mass="7888">MEGALIVLIPVSVLIVAGVVGILWWAARHGQFDDMEGPAHAILMDDDKAAGPGVEHVAADRLASPNDTDTAQKSR</sequence>
<dbReference type="InterPro" id="IPR004714">
    <property type="entry name" value="Cyt_oxidase_maturation_cbb3"/>
</dbReference>
<reference evidence="2" key="1">
    <citation type="submission" date="2016-10" db="EMBL/GenBank/DDBJ databases">
        <title>Sequence of Gallionella enrichment culture.</title>
        <authorList>
            <person name="Poehlein A."/>
            <person name="Muehling M."/>
            <person name="Daniel R."/>
        </authorList>
    </citation>
    <scope>NUCLEOTIDE SEQUENCE</scope>
</reference>
<name>A0A1J5S812_9ZZZZ</name>
<keyword evidence="1" id="KW-1133">Transmembrane helix</keyword>
<dbReference type="PANTHER" id="PTHR41532">
    <property type="entry name" value="FIXS PROTEIN"/>
    <property type="match status" value="1"/>
</dbReference>
<evidence type="ECO:0000313" key="2">
    <source>
        <dbReference type="EMBL" id="OIR00208.1"/>
    </source>
</evidence>
<dbReference type="Pfam" id="PF03597">
    <property type="entry name" value="FixS"/>
    <property type="match status" value="1"/>
</dbReference>
<keyword evidence="1" id="KW-0812">Transmembrane</keyword>
<comment type="caution">
    <text evidence="2">The sequence shown here is derived from an EMBL/GenBank/DDBJ whole genome shotgun (WGS) entry which is preliminary data.</text>
</comment>
<gene>
    <name evidence="2" type="ORF">GALL_176660</name>
</gene>
<protein>
    <submittedName>
        <fullName evidence="2">Cytochrome oxidase maturation protein cbb3-type</fullName>
    </submittedName>
</protein>
<feature type="transmembrane region" description="Helical" evidence="1">
    <location>
        <begin position="6"/>
        <end position="27"/>
    </location>
</feature>